<dbReference type="InterPro" id="IPR036397">
    <property type="entry name" value="RNaseH_sf"/>
</dbReference>
<dbReference type="SMART" id="SM00486">
    <property type="entry name" value="POLBc"/>
    <property type="match status" value="1"/>
</dbReference>
<dbReference type="InterPro" id="IPR006134">
    <property type="entry name" value="DNA-dir_DNA_pol_B_multi_dom"/>
</dbReference>
<dbReference type="Gene3D" id="3.30.342.10">
    <property type="entry name" value="DNA Polymerase, chain B, domain 1"/>
    <property type="match status" value="1"/>
</dbReference>
<dbReference type="Pfam" id="PF00136">
    <property type="entry name" value="DNA_pol_B"/>
    <property type="match status" value="2"/>
</dbReference>
<dbReference type="Gene3D" id="1.10.132.60">
    <property type="entry name" value="DNA polymerase family B, C-terminal domain"/>
    <property type="match status" value="1"/>
</dbReference>
<keyword evidence="6" id="KW-0238">DNA-binding</keyword>
<evidence type="ECO:0000256" key="5">
    <source>
        <dbReference type="ARBA" id="ARBA00022932"/>
    </source>
</evidence>
<keyword evidence="5" id="KW-0239">DNA-directed DNA polymerase</keyword>
<dbReference type="SUPFAM" id="SSF53098">
    <property type="entry name" value="Ribonuclease H-like"/>
    <property type="match status" value="1"/>
</dbReference>
<evidence type="ECO:0000256" key="2">
    <source>
        <dbReference type="ARBA" id="ARBA00012417"/>
    </source>
</evidence>
<name>A0A6C0JT22_9ZZZZ</name>
<proteinExistence type="inferred from homology"/>
<keyword evidence="4" id="KW-0548">Nucleotidyltransferase</keyword>
<evidence type="ECO:0000313" key="10">
    <source>
        <dbReference type="EMBL" id="QHU08051.1"/>
    </source>
</evidence>
<keyword evidence="3" id="KW-0808">Transferase</keyword>
<feature type="domain" description="DNA-directed DNA polymerase family B multifunctional" evidence="8">
    <location>
        <begin position="508"/>
        <end position="770"/>
    </location>
</feature>
<evidence type="ECO:0000256" key="6">
    <source>
        <dbReference type="ARBA" id="ARBA00023125"/>
    </source>
</evidence>
<dbReference type="Gene3D" id="2.170.16.10">
    <property type="entry name" value="Hedgehog/Intein (Hint) domain"/>
    <property type="match status" value="1"/>
</dbReference>
<dbReference type="InterPro" id="IPR012337">
    <property type="entry name" value="RNaseH-like_sf"/>
</dbReference>
<dbReference type="PRINTS" id="PR00106">
    <property type="entry name" value="DNAPOLB"/>
</dbReference>
<dbReference type="PANTHER" id="PTHR10322:SF23">
    <property type="entry name" value="DNA POLYMERASE DELTA CATALYTIC SUBUNIT"/>
    <property type="match status" value="1"/>
</dbReference>
<feature type="domain" description="DNA-directed DNA polymerase family B exonuclease" evidence="9">
    <location>
        <begin position="133"/>
        <end position="378"/>
    </location>
</feature>
<sequence>MYTFRILDMDYEQLKDDQIVIHLAGLTEKGESVYCKFLGYEPYLFLELPVTINWTPAKVEAVANHIKEKLKECPPDTIRYEIKKLCLYSVTRPFLRINFKTEDSQKHLRNLLKYTWRIPGFSTEFPPNSFKLHEQKYPTLVKFGIEKKLDMAGWVTIKHIPSKARDLDKFPDDYSYCNHSLYTRHIAKAKEPTADTLVDPTICSFDIELHSDNRKSSSPDPSNPKNVITMISMVFGKLSQPLEEWDAYVITQFVGHKELENKYKAEIIDCKGSETRLLVNFTKLLKRQQPDIITGYNINGFDWGCLLKRAEFCGVYDRFFKMGKLKFEKDKLKDMSWSSSARGKQDIMYIKLRGIFNFDLFPEIRFNHNLPTYKLAYVATNFLGNEETKEDMPYQQMFAIFDMVEVLERSLENSIDMNHKLAKKLIISKTKPEELIQIPGMTNHVAEFYKELKPCADLNSVVRVARSFMFRLLKYVIQDARIVPALIKFLNCLTALWESSIISRCPPSFIYEQGQQIKVMAQYLEKAYTRNFVVPHYEKARDEIVDEDDDGKKNYQGATVLKVKKGLYENIATLDFASLYPSIMRAYNICQTQLVPPEIKIDDSECNIAKWSEHIRCEHDPEKRKKTKADKVYCGDHYYRWRKHFGKEEKKGLLPLLLDELGAARSRVKKELAIKQTKWEAYKVRIETLTEEEKKDMDLTNRIASVLDARQLALKIAANSSYGTLGAIKGYFPCIEGAASVTYYGREAIYKTIQLIEAKYTKCEVIYGDSVSSDTPLLIMDNTQKINIVSIGDLAGDTPKWVNGWKWLGTSVTKEYCDMSHNNISILTDVGWSRIKRVIRHRCNKKMYRVVSRFGCVDVTEDHSLLDDKGWQLKPAKVIPGKTRLLFNDPFDRVLFDSGFHYETTSKTEAMRFMLDNPVLCCISYINDKYIISSTLEKENIVEQVIPLGSTQDYVYDVETECGRFHAGPGFNIVKNTDSVFVDFHEDDIKEIFRLQKEAESYVTSNFPPEMKIAADNMYSPLLLLTKKRYEYKIINIDGKVLKEGSKGSINKRRDNCDVARDIYTYTLEMTMKGESQDATLYEINNKILNMYRGLCPLQDFIIYKGLKQLVEEYKACTGHVLFAKRLEERGNIMKAGTRLEYVFIKKRGKDLKSGMRMEDWSYFLMNRQREGLQIDYGYYLEHNIMVPVTEVLNIAFPISEKQFYKPEDNFIRAMEIYLKPSWKEYIKGWSIERKARYVAKNTRNKKLRIPARVLYSRIVLDKMYKQHGLKKRAVHRPKPGTSTIYLNDRIIEQIYCYHYSWQEVIWQISDRRNIADWIIDVWRK</sequence>
<dbReference type="Gene3D" id="1.10.287.690">
    <property type="entry name" value="Helix hairpin bin"/>
    <property type="match status" value="1"/>
</dbReference>
<dbReference type="EMBL" id="MN740694">
    <property type="protein sequence ID" value="QHU08051.1"/>
    <property type="molecule type" value="Genomic_DNA"/>
</dbReference>
<dbReference type="InterPro" id="IPR043502">
    <property type="entry name" value="DNA/RNA_pol_sf"/>
</dbReference>
<evidence type="ECO:0000256" key="7">
    <source>
        <dbReference type="ARBA" id="ARBA00049244"/>
    </source>
</evidence>
<dbReference type="EC" id="2.7.7.7" evidence="2"/>
<evidence type="ECO:0000259" key="9">
    <source>
        <dbReference type="Pfam" id="PF03104"/>
    </source>
</evidence>
<dbReference type="CDD" id="cd00081">
    <property type="entry name" value="Hint"/>
    <property type="match status" value="1"/>
</dbReference>
<dbReference type="InterPro" id="IPR006172">
    <property type="entry name" value="DNA-dir_DNA_pol_B"/>
</dbReference>
<evidence type="ECO:0000259" key="8">
    <source>
        <dbReference type="Pfam" id="PF00136"/>
    </source>
</evidence>
<feature type="domain" description="DNA-directed DNA polymerase family B multifunctional" evidence="8">
    <location>
        <begin position="976"/>
        <end position="1194"/>
    </location>
</feature>
<comment type="catalytic activity">
    <reaction evidence="7">
        <text>DNA(n) + a 2'-deoxyribonucleoside 5'-triphosphate = DNA(n+1) + diphosphate</text>
        <dbReference type="Rhea" id="RHEA:22508"/>
        <dbReference type="Rhea" id="RHEA-COMP:17339"/>
        <dbReference type="Rhea" id="RHEA-COMP:17340"/>
        <dbReference type="ChEBI" id="CHEBI:33019"/>
        <dbReference type="ChEBI" id="CHEBI:61560"/>
        <dbReference type="ChEBI" id="CHEBI:173112"/>
        <dbReference type="EC" id="2.7.7.7"/>
    </reaction>
</comment>
<evidence type="ECO:0000256" key="4">
    <source>
        <dbReference type="ARBA" id="ARBA00022695"/>
    </source>
</evidence>
<dbReference type="GO" id="GO:0003887">
    <property type="term" value="F:DNA-directed DNA polymerase activity"/>
    <property type="evidence" value="ECO:0007669"/>
    <property type="project" value="UniProtKB-KW"/>
</dbReference>
<dbReference type="GO" id="GO:0006261">
    <property type="term" value="P:DNA-templated DNA replication"/>
    <property type="evidence" value="ECO:0007669"/>
    <property type="project" value="TreeGrafter"/>
</dbReference>
<protein>
    <recommendedName>
        <fullName evidence="2">DNA-directed DNA polymerase</fullName>
        <ecNumber evidence="2">2.7.7.7</ecNumber>
    </recommendedName>
</protein>
<dbReference type="PANTHER" id="PTHR10322">
    <property type="entry name" value="DNA POLYMERASE CATALYTIC SUBUNIT"/>
    <property type="match status" value="1"/>
</dbReference>
<dbReference type="Pfam" id="PF03104">
    <property type="entry name" value="DNA_pol_B_exo1"/>
    <property type="match status" value="1"/>
</dbReference>
<dbReference type="SUPFAM" id="SSF56672">
    <property type="entry name" value="DNA/RNA polymerases"/>
    <property type="match status" value="1"/>
</dbReference>
<dbReference type="InterPro" id="IPR006133">
    <property type="entry name" value="DNA-dir_DNA_pol_B_exonuc"/>
</dbReference>
<dbReference type="Gene3D" id="3.90.1600.10">
    <property type="entry name" value="Palm domain of DNA polymerase"/>
    <property type="match status" value="2"/>
</dbReference>
<dbReference type="InterPro" id="IPR042087">
    <property type="entry name" value="DNA_pol_B_thumb"/>
</dbReference>
<dbReference type="Gene3D" id="3.30.420.10">
    <property type="entry name" value="Ribonuclease H-like superfamily/Ribonuclease H"/>
    <property type="match status" value="1"/>
</dbReference>
<dbReference type="GO" id="GO:0003677">
    <property type="term" value="F:DNA binding"/>
    <property type="evidence" value="ECO:0007669"/>
    <property type="project" value="UniProtKB-KW"/>
</dbReference>
<evidence type="ECO:0000256" key="3">
    <source>
        <dbReference type="ARBA" id="ARBA00022679"/>
    </source>
</evidence>
<dbReference type="GO" id="GO:0000166">
    <property type="term" value="F:nucleotide binding"/>
    <property type="evidence" value="ECO:0007669"/>
    <property type="project" value="InterPro"/>
</dbReference>
<dbReference type="InterPro" id="IPR050240">
    <property type="entry name" value="DNA_pol_type-B"/>
</dbReference>
<accession>A0A6C0JT22</accession>
<evidence type="ECO:0000256" key="1">
    <source>
        <dbReference type="ARBA" id="ARBA00005755"/>
    </source>
</evidence>
<comment type="similarity">
    <text evidence="1">Belongs to the DNA polymerase type-B family.</text>
</comment>
<organism evidence="10">
    <name type="scientific">viral metagenome</name>
    <dbReference type="NCBI Taxonomy" id="1070528"/>
    <lineage>
        <taxon>unclassified sequences</taxon>
        <taxon>metagenomes</taxon>
        <taxon>organismal metagenomes</taxon>
    </lineage>
</organism>
<reference evidence="10" key="1">
    <citation type="journal article" date="2020" name="Nature">
        <title>Giant virus diversity and host interactions through global metagenomics.</title>
        <authorList>
            <person name="Schulz F."/>
            <person name="Roux S."/>
            <person name="Paez-Espino D."/>
            <person name="Jungbluth S."/>
            <person name="Walsh D.A."/>
            <person name="Denef V.J."/>
            <person name="McMahon K.D."/>
            <person name="Konstantinidis K.T."/>
            <person name="Eloe-Fadrosh E.A."/>
            <person name="Kyrpides N.C."/>
            <person name="Woyke T."/>
        </authorList>
    </citation>
    <scope>NUCLEOTIDE SEQUENCE</scope>
    <source>
        <strain evidence="10">GVMAG-S-1062768-28</strain>
    </source>
</reference>
<dbReference type="InterPro" id="IPR023211">
    <property type="entry name" value="DNA_pol_palm_dom_sf"/>
</dbReference>